<sequence>MRSIISRKVLTAAAATGILSLSGGLALAAGSHAGTGDGSGPATAGHAQAPLPPDVCGESMELGGFAAEAVGDLCAHAEDPDGYGDEPTHPPTTKPPTHPPTTKPPTHPPTTKPPTHPPTTKPPTHPPTTKPPTHPPTHPSTPPSGPPELPDTGSDAALMGAAAISAALIIGGSVVYLRGGRVTRRH</sequence>
<comment type="caution">
    <text evidence="4">The sequence shown here is derived from an EMBL/GenBank/DDBJ whole genome shotgun (WGS) entry which is preliminary data.</text>
</comment>
<feature type="region of interest" description="Disordered" evidence="1">
    <location>
        <begin position="76"/>
        <end position="155"/>
    </location>
</feature>
<feature type="chain" id="PRO_5045812571" evidence="3">
    <location>
        <begin position="29"/>
        <end position="186"/>
    </location>
</feature>
<feature type="transmembrane region" description="Helical" evidence="2">
    <location>
        <begin position="156"/>
        <end position="177"/>
    </location>
</feature>
<organism evidence="4 5">
    <name type="scientific">Streptomyces wedmorensis</name>
    <dbReference type="NCBI Taxonomy" id="43759"/>
    <lineage>
        <taxon>Bacteria</taxon>
        <taxon>Bacillati</taxon>
        <taxon>Actinomycetota</taxon>
        <taxon>Actinomycetes</taxon>
        <taxon>Kitasatosporales</taxon>
        <taxon>Streptomycetaceae</taxon>
        <taxon>Streptomyces</taxon>
    </lineage>
</organism>
<evidence type="ECO:0000256" key="3">
    <source>
        <dbReference type="SAM" id="SignalP"/>
    </source>
</evidence>
<keyword evidence="3" id="KW-0732">Signal</keyword>
<accession>A0ABW6IYK8</accession>
<dbReference type="EMBL" id="JBHTRV010000015">
    <property type="protein sequence ID" value="MFE5982182.1"/>
    <property type="molecule type" value="Genomic_DNA"/>
</dbReference>
<keyword evidence="5" id="KW-1185">Reference proteome</keyword>
<feature type="signal peptide" evidence="3">
    <location>
        <begin position="1"/>
        <end position="28"/>
    </location>
</feature>
<keyword evidence="2" id="KW-0472">Membrane</keyword>
<name>A0ABW6IYK8_STRWE</name>
<evidence type="ECO:0000313" key="5">
    <source>
        <dbReference type="Proteomes" id="UP001600424"/>
    </source>
</evidence>
<reference evidence="4 5" key="1">
    <citation type="submission" date="2024-09" db="EMBL/GenBank/DDBJ databases">
        <title>The Natural Products Discovery Center: Release of the First 8490 Sequenced Strains for Exploring Actinobacteria Biosynthetic Diversity.</title>
        <authorList>
            <person name="Kalkreuter E."/>
            <person name="Kautsar S.A."/>
            <person name="Yang D."/>
            <person name="Bader C.D."/>
            <person name="Teijaro C.N."/>
            <person name="Fluegel L."/>
            <person name="Davis C.M."/>
            <person name="Simpson J.R."/>
            <person name="Lauterbach L."/>
            <person name="Steele A.D."/>
            <person name="Gui C."/>
            <person name="Meng S."/>
            <person name="Li G."/>
            <person name="Viehrig K."/>
            <person name="Ye F."/>
            <person name="Su P."/>
            <person name="Kiefer A.F."/>
            <person name="Nichols A."/>
            <person name="Cepeda A.J."/>
            <person name="Yan W."/>
            <person name="Fan B."/>
            <person name="Jiang Y."/>
            <person name="Adhikari A."/>
            <person name="Zheng C.-J."/>
            <person name="Schuster L."/>
            <person name="Cowan T.M."/>
            <person name="Smanski M.J."/>
            <person name="Chevrette M.G."/>
            <person name="De Carvalho L.P.S."/>
            <person name="Shen B."/>
        </authorList>
    </citation>
    <scope>NUCLEOTIDE SEQUENCE [LARGE SCALE GENOMIC DNA]</scope>
    <source>
        <strain evidence="4 5">NPDC056472</strain>
    </source>
</reference>
<evidence type="ECO:0000256" key="2">
    <source>
        <dbReference type="SAM" id="Phobius"/>
    </source>
</evidence>
<keyword evidence="2" id="KW-1133">Transmembrane helix</keyword>
<dbReference type="PRINTS" id="PR01217">
    <property type="entry name" value="PRICHEXTENSN"/>
</dbReference>
<keyword evidence="2" id="KW-0812">Transmembrane</keyword>
<feature type="region of interest" description="Disordered" evidence="1">
    <location>
        <begin position="32"/>
        <end position="55"/>
    </location>
</feature>
<gene>
    <name evidence="4" type="ORF">ACFQ63_21025</name>
</gene>
<feature type="compositionally biased region" description="Pro residues" evidence="1">
    <location>
        <begin position="89"/>
        <end position="149"/>
    </location>
</feature>
<dbReference type="RefSeq" id="WP_386257964.1">
    <property type="nucleotide sequence ID" value="NZ_JBHTRV010000015.1"/>
</dbReference>
<evidence type="ECO:0000313" key="4">
    <source>
        <dbReference type="EMBL" id="MFE5982182.1"/>
    </source>
</evidence>
<dbReference type="Proteomes" id="UP001600424">
    <property type="component" value="Unassembled WGS sequence"/>
</dbReference>
<proteinExistence type="predicted"/>
<protein>
    <submittedName>
        <fullName evidence="4">Uncharacterized protein</fullName>
    </submittedName>
</protein>
<evidence type="ECO:0000256" key="1">
    <source>
        <dbReference type="SAM" id="MobiDB-lite"/>
    </source>
</evidence>